<feature type="transmembrane region" description="Helical" evidence="1">
    <location>
        <begin position="12"/>
        <end position="34"/>
    </location>
</feature>
<dbReference type="PANTHER" id="PTHR31446">
    <property type="entry name" value="ACID PHOSPHATASE/VANADIUM-DEPENDENT HALOPEROXIDASE-RELATED PROTEIN"/>
    <property type="match status" value="1"/>
</dbReference>
<gene>
    <name evidence="2" type="ORF">ISU02_11135</name>
</gene>
<organism evidence="2 3">
    <name type="scientific">Fusibacter ferrireducens</name>
    <dbReference type="NCBI Taxonomy" id="2785058"/>
    <lineage>
        <taxon>Bacteria</taxon>
        <taxon>Bacillati</taxon>
        <taxon>Bacillota</taxon>
        <taxon>Clostridia</taxon>
        <taxon>Eubacteriales</taxon>
        <taxon>Eubacteriales Family XII. Incertae Sedis</taxon>
        <taxon>Fusibacter</taxon>
    </lineage>
</organism>
<dbReference type="Pfam" id="PF02681">
    <property type="entry name" value="DUF212"/>
    <property type="match status" value="1"/>
</dbReference>
<evidence type="ECO:0000313" key="3">
    <source>
        <dbReference type="Proteomes" id="UP000614200"/>
    </source>
</evidence>
<accession>A0ABR9ZTK5</accession>
<feature type="transmembrane region" description="Helical" evidence="1">
    <location>
        <begin position="74"/>
        <end position="92"/>
    </location>
</feature>
<sequence>MESINQLAQNKVLLASLLAWFVAQTLKVIITLLLEREFKFERFHGSGGMPSSHTSTIMAASTSIGLTMGFDTPLYALALIMSFIVMYDASGVRRSVGKQAKLLNDIIKDIYEFKHLQEERLKELVGHKPTEVAVGAVLGVLIANIVS</sequence>
<dbReference type="RefSeq" id="WP_194701923.1">
    <property type="nucleotide sequence ID" value="NZ_JADKNH010000006.1"/>
</dbReference>
<dbReference type="Proteomes" id="UP000614200">
    <property type="component" value="Unassembled WGS sequence"/>
</dbReference>
<evidence type="ECO:0000256" key="1">
    <source>
        <dbReference type="SAM" id="Phobius"/>
    </source>
</evidence>
<dbReference type="EMBL" id="JADKNH010000006">
    <property type="protein sequence ID" value="MBF4693681.1"/>
    <property type="molecule type" value="Genomic_DNA"/>
</dbReference>
<proteinExistence type="predicted"/>
<name>A0ABR9ZTK5_9FIRM</name>
<dbReference type="InterPro" id="IPR003832">
    <property type="entry name" value="DUF212"/>
</dbReference>
<keyword evidence="1" id="KW-0472">Membrane</keyword>
<keyword evidence="3" id="KW-1185">Reference proteome</keyword>
<dbReference type="PANTHER" id="PTHR31446:SF29">
    <property type="entry name" value="ACID PHOSPHATASE_VANADIUM-DEPENDENT HALOPEROXIDASE-RELATED PROTEIN"/>
    <property type="match status" value="1"/>
</dbReference>
<keyword evidence="1" id="KW-1133">Transmembrane helix</keyword>
<comment type="caution">
    <text evidence="2">The sequence shown here is derived from an EMBL/GenBank/DDBJ whole genome shotgun (WGS) entry which is preliminary data.</text>
</comment>
<protein>
    <submittedName>
        <fullName evidence="2">Divergent PAP2 family protein</fullName>
    </submittedName>
</protein>
<evidence type="ECO:0000313" key="2">
    <source>
        <dbReference type="EMBL" id="MBF4693681.1"/>
    </source>
</evidence>
<keyword evidence="1" id="KW-0812">Transmembrane</keyword>
<reference evidence="2 3" key="1">
    <citation type="submission" date="2020-11" db="EMBL/GenBank/DDBJ databases">
        <title>Fusibacter basophilias sp. nov.</title>
        <authorList>
            <person name="Qiu D."/>
        </authorList>
    </citation>
    <scope>NUCLEOTIDE SEQUENCE [LARGE SCALE GENOMIC DNA]</scope>
    <source>
        <strain evidence="2 3">Q10-2</strain>
    </source>
</reference>